<proteinExistence type="predicted"/>
<dbReference type="Gene3D" id="3.30.70.270">
    <property type="match status" value="1"/>
</dbReference>
<evidence type="ECO:0000259" key="2">
    <source>
        <dbReference type="PROSITE" id="PS50887"/>
    </source>
</evidence>
<dbReference type="InterPro" id="IPR001633">
    <property type="entry name" value="EAL_dom"/>
</dbReference>
<reference evidence="3" key="1">
    <citation type="submission" date="2021-01" db="EMBL/GenBank/DDBJ databases">
        <title>Microvirga sp.</title>
        <authorList>
            <person name="Kim M.K."/>
        </authorList>
    </citation>
    <scope>NUCLEOTIDE SEQUENCE</scope>
    <source>
        <strain evidence="3">5420S-16</strain>
    </source>
</reference>
<dbReference type="PROSITE" id="PS50887">
    <property type="entry name" value="GGDEF"/>
    <property type="match status" value="1"/>
</dbReference>
<evidence type="ECO:0000259" key="1">
    <source>
        <dbReference type="PROSITE" id="PS50883"/>
    </source>
</evidence>
<dbReference type="InterPro" id="IPR000160">
    <property type="entry name" value="GGDEF_dom"/>
</dbReference>
<dbReference type="EMBL" id="JAEQMY010000087">
    <property type="protein sequence ID" value="MBL0407503.1"/>
    <property type="molecule type" value="Genomic_DNA"/>
</dbReference>
<dbReference type="SUPFAM" id="SSF141868">
    <property type="entry name" value="EAL domain-like"/>
    <property type="match status" value="1"/>
</dbReference>
<accession>A0A937CYX4</accession>
<gene>
    <name evidence="3" type="ORF">JKG68_26660</name>
</gene>
<dbReference type="InterPro" id="IPR043128">
    <property type="entry name" value="Rev_trsase/Diguanyl_cyclase"/>
</dbReference>
<dbReference type="FunFam" id="3.20.20.450:FF:000001">
    <property type="entry name" value="Cyclic di-GMP phosphodiesterase yahA"/>
    <property type="match status" value="1"/>
</dbReference>
<dbReference type="InterPro" id="IPR052155">
    <property type="entry name" value="Biofilm_reg_signaling"/>
</dbReference>
<dbReference type="PANTHER" id="PTHR44757:SF2">
    <property type="entry name" value="BIOFILM ARCHITECTURE MAINTENANCE PROTEIN MBAA"/>
    <property type="match status" value="1"/>
</dbReference>
<dbReference type="Proteomes" id="UP000605848">
    <property type="component" value="Unassembled WGS sequence"/>
</dbReference>
<dbReference type="PANTHER" id="PTHR44757">
    <property type="entry name" value="DIGUANYLATE CYCLASE DGCP"/>
    <property type="match status" value="1"/>
</dbReference>
<dbReference type="AlphaFoldDB" id="A0A937CYX4"/>
<dbReference type="InterPro" id="IPR035919">
    <property type="entry name" value="EAL_sf"/>
</dbReference>
<feature type="domain" description="EAL" evidence="1">
    <location>
        <begin position="55"/>
        <end position="305"/>
    </location>
</feature>
<feature type="domain" description="GGDEF" evidence="2">
    <location>
        <begin position="1"/>
        <end position="46"/>
    </location>
</feature>
<comment type="caution">
    <text evidence="3">The sequence shown here is derived from an EMBL/GenBank/DDBJ whole genome shotgun (WGS) entry which is preliminary data.</text>
</comment>
<name>A0A937CYX4_9HYPH</name>
<dbReference type="PROSITE" id="PS50883">
    <property type="entry name" value="EAL"/>
    <property type="match status" value="1"/>
</dbReference>
<organism evidence="3 4">
    <name type="scientific">Microvirga aerilata</name>
    <dbReference type="NCBI Taxonomy" id="670292"/>
    <lineage>
        <taxon>Bacteria</taxon>
        <taxon>Pseudomonadati</taxon>
        <taxon>Pseudomonadota</taxon>
        <taxon>Alphaproteobacteria</taxon>
        <taxon>Hyphomicrobiales</taxon>
        <taxon>Methylobacteriaceae</taxon>
        <taxon>Microvirga</taxon>
    </lineage>
</organism>
<dbReference type="SMART" id="SM00052">
    <property type="entry name" value="EAL"/>
    <property type="match status" value="1"/>
</dbReference>
<evidence type="ECO:0000313" key="3">
    <source>
        <dbReference type="EMBL" id="MBL0407503.1"/>
    </source>
</evidence>
<dbReference type="SUPFAM" id="SSF55073">
    <property type="entry name" value="Nucleotide cyclase"/>
    <property type="match status" value="1"/>
</dbReference>
<dbReference type="InterPro" id="IPR029787">
    <property type="entry name" value="Nucleotide_cyclase"/>
</dbReference>
<sequence length="312" mass="34313">MVVQTSIGIALAPSDSGDPDRLLKLADMALYRSKADGRGTYRFFEEEMDAKMQARRMLELDLRAAFINQELEVHYQPLVAVESSKISGFEALVRWQHPERGWVSPSDFIPLAEEIGLIAQIGAWVLKQACSEAVTWPSDMRVAVNVSSTEFKSQSFFSNVTSALQMAGLPGHRLELEITETVVLQDTEATLATLLQLRALGVRISMDDFGTGYSSLSYLRKFPFDKIKIDQSFIADLPDRDGSVAIIKAIAGMSHSLGMNTTAEGVETMEQFEAVRLQGCTEVQGFFFSPAVPAYKIAELIASSGDKDRVAA</sequence>
<keyword evidence="4" id="KW-1185">Reference proteome</keyword>
<dbReference type="Gene3D" id="3.20.20.450">
    <property type="entry name" value="EAL domain"/>
    <property type="match status" value="1"/>
</dbReference>
<protein>
    <submittedName>
        <fullName evidence="3">EAL domain-containing protein</fullName>
    </submittedName>
</protein>
<dbReference type="CDD" id="cd01948">
    <property type="entry name" value="EAL"/>
    <property type="match status" value="1"/>
</dbReference>
<evidence type="ECO:0000313" key="4">
    <source>
        <dbReference type="Proteomes" id="UP000605848"/>
    </source>
</evidence>
<dbReference type="Pfam" id="PF00563">
    <property type="entry name" value="EAL"/>
    <property type="match status" value="1"/>
</dbReference>